<dbReference type="AlphaFoldDB" id="A0A1G6L5R4"/>
<dbReference type="STRING" id="1226327.SAMN05421732_10629"/>
<protein>
    <recommendedName>
        <fullName evidence="2">DUF2726 domain-containing protein</fullName>
    </recommendedName>
</protein>
<dbReference type="Pfam" id="PF10881">
    <property type="entry name" value="DUF2726"/>
    <property type="match status" value="1"/>
</dbReference>
<evidence type="ECO:0000259" key="2">
    <source>
        <dbReference type="Pfam" id="PF10881"/>
    </source>
</evidence>
<evidence type="ECO:0000313" key="3">
    <source>
        <dbReference type="EMBL" id="SDC38649.1"/>
    </source>
</evidence>
<proteinExistence type="predicted"/>
<reference evidence="4" key="1">
    <citation type="submission" date="2016-09" db="EMBL/GenBank/DDBJ databases">
        <authorList>
            <person name="Varghese N."/>
            <person name="Submissions S."/>
        </authorList>
    </citation>
    <scope>NUCLEOTIDE SEQUENCE [LARGE SCALE GENOMIC DNA]</scope>
    <source>
        <strain evidence="4">ANC 4667</strain>
    </source>
</reference>
<name>A0A1G6L5R4_9GAMM</name>
<keyword evidence="1" id="KW-0472">Membrane</keyword>
<evidence type="ECO:0000313" key="4">
    <source>
        <dbReference type="Proteomes" id="UP000243468"/>
    </source>
</evidence>
<keyword evidence="1" id="KW-1133">Transmembrane helix</keyword>
<evidence type="ECO:0000256" key="1">
    <source>
        <dbReference type="SAM" id="Phobius"/>
    </source>
</evidence>
<feature type="transmembrane region" description="Helical" evidence="1">
    <location>
        <begin position="20"/>
        <end position="39"/>
    </location>
</feature>
<organism evidence="3 4">
    <name type="scientific">Acinetobacter kookii</name>
    <dbReference type="NCBI Taxonomy" id="1226327"/>
    <lineage>
        <taxon>Bacteria</taxon>
        <taxon>Pseudomonadati</taxon>
        <taxon>Pseudomonadota</taxon>
        <taxon>Gammaproteobacteria</taxon>
        <taxon>Moraxellales</taxon>
        <taxon>Moraxellaceae</taxon>
        <taxon>Acinetobacter</taxon>
    </lineage>
</organism>
<dbReference type="InterPro" id="IPR024402">
    <property type="entry name" value="DUF2726"/>
</dbReference>
<gene>
    <name evidence="3" type="ORF">SAMN05421732_10629</name>
</gene>
<feature type="domain" description="DUF2726" evidence="2">
    <location>
        <begin position="49"/>
        <end position="137"/>
    </location>
</feature>
<dbReference type="Proteomes" id="UP000243468">
    <property type="component" value="Unassembled WGS sequence"/>
</dbReference>
<accession>A0A1G6L5R4</accession>
<keyword evidence="1" id="KW-0812">Transmembrane</keyword>
<dbReference type="EMBL" id="FMYO01000006">
    <property type="protein sequence ID" value="SDC38649.1"/>
    <property type="molecule type" value="Genomic_DNA"/>
</dbReference>
<sequence length="158" mass="18489">MGFFLYQDFIVFNSNQATFFLIGCIATLALLTIIFQQLFKPRQKFFPKRVITPFESKMFIRLKEAFPQHHILAQVAFSALITNDNFKIRNKFNRKVTDFVLLNQKLEVVAIIELDDPSHLGKEQEDAERDAMLNEAGYQVYRYIDIPSVHNLKKDILN</sequence>
<keyword evidence="4" id="KW-1185">Reference proteome</keyword>